<comment type="caution">
    <text evidence="1">The sequence shown here is derived from an EMBL/GenBank/DDBJ whole genome shotgun (WGS) entry which is preliminary data.</text>
</comment>
<organism evidence="1 2">
    <name type="scientific">Capnocytophaga gingivalis</name>
    <dbReference type="NCBI Taxonomy" id="1017"/>
    <lineage>
        <taxon>Bacteria</taxon>
        <taxon>Pseudomonadati</taxon>
        <taxon>Bacteroidota</taxon>
        <taxon>Flavobacteriia</taxon>
        <taxon>Flavobacteriales</taxon>
        <taxon>Flavobacteriaceae</taxon>
        <taxon>Capnocytophaga</taxon>
    </lineage>
</organism>
<dbReference type="EMBL" id="JAYKBV010000018">
    <property type="protein sequence ID" value="MEB3041316.1"/>
    <property type="molecule type" value="Genomic_DNA"/>
</dbReference>
<gene>
    <name evidence="1" type="ORF">VJJ49_11540</name>
</gene>
<evidence type="ECO:0000313" key="1">
    <source>
        <dbReference type="EMBL" id="MEB3041316.1"/>
    </source>
</evidence>
<evidence type="ECO:0000313" key="2">
    <source>
        <dbReference type="Proteomes" id="UP001324270"/>
    </source>
</evidence>
<reference evidence="1 2" key="1">
    <citation type="submission" date="2023-12" db="EMBL/GenBank/DDBJ databases">
        <title>Genomic sequences of Capnocytophaga and Parvimonas strains.</title>
        <authorList>
            <person name="Watt R.M."/>
            <person name="Wang M."/>
            <person name="Yang T."/>
            <person name="Tong W.M."/>
        </authorList>
    </citation>
    <scope>NUCLEOTIDE SEQUENCE [LARGE SCALE GENOMIC DNA]</scope>
    <source>
        <strain evidence="1 2">CCUG 13156</strain>
    </source>
</reference>
<dbReference type="RefSeq" id="WP_323979952.1">
    <property type="nucleotide sequence ID" value="NZ_JAYKBV010000018.1"/>
</dbReference>
<protein>
    <submittedName>
        <fullName evidence="1">Uncharacterized protein</fullName>
    </submittedName>
</protein>
<name>A0ABU5YBI7_9FLAO</name>
<dbReference type="Proteomes" id="UP001324270">
    <property type="component" value="Unassembled WGS sequence"/>
</dbReference>
<keyword evidence="2" id="KW-1185">Reference proteome</keyword>
<proteinExistence type="predicted"/>
<sequence length="182" mass="21316">MKTVFKEGMEVWDKTISPNKGKVIEVFTDYKYDFPIKVEFEDGLKVQYTNDGCFVKSKGAINTLSTSNYSIDFKGFEQKAPAPTYEEAEEWIRKEHAKGNNHLMSKNVLEALRRLVILRDYYNEGWQPKNSSYVHIITTRNGELVKDCLMGDFRVLYFESMEIRNTFFEEQKELLEIAKPLL</sequence>
<accession>A0ABU5YBI7</accession>